<evidence type="ECO:0000313" key="1">
    <source>
        <dbReference type="EMBL" id="GAG59166.1"/>
    </source>
</evidence>
<sequence>MDINQKIRKLVVKECACYSRISNDIKNYCDQEDQEQEDCVCLLFKDKRCGYFEKAVLPMNPQLEALYKAKKSGYELSKEDKENING</sequence>
<comment type="caution">
    <text evidence="1">The sequence shown here is derived from an EMBL/GenBank/DDBJ whole genome shotgun (WGS) entry which is preliminary data.</text>
</comment>
<organism evidence="1">
    <name type="scientific">marine sediment metagenome</name>
    <dbReference type="NCBI Taxonomy" id="412755"/>
    <lineage>
        <taxon>unclassified sequences</taxon>
        <taxon>metagenomes</taxon>
        <taxon>ecological metagenomes</taxon>
    </lineage>
</organism>
<reference evidence="1" key="1">
    <citation type="journal article" date="2014" name="Front. Microbiol.">
        <title>High frequency of phylogenetically diverse reductive dehalogenase-homologous genes in deep subseafloor sedimentary metagenomes.</title>
        <authorList>
            <person name="Kawai M."/>
            <person name="Futagami T."/>
            <person name="Toyoda A."/>
            <person name="Takaki Y."/>
            <person name="Nishi S."/>
            <person name="Hori S."/>
            <person name="Arai W."/>
            <person name="Tsubouchi T."/>
            <person name="Morono Y."/>
            <person name="Uchiyama I."/>
            <person name="Ito T."/>
            <person name="Fujiyama A."/>
            <person name="Inagaki F."/>
            <person name="Takami H."/>
        </authorList>
    </citation>
    <scope>NUCLEOTIDE SEQUENCE</scope>
    <source>
        <strain evidence="1">Expedition CK06-06</strain>
    </source>
</reference>
<accession>X1AGH9</accession>
<name>X1AGH9_9ZZZZ</name>
<protein>
    <submittedName>
        <fullName evidence="1">Uncharacterized protein</fullName>
    </submittedName>
</protein>
<dbReference type="EMBL" id="BART01000940">
    <property type="protein sequence ID" value="GAG59166.1"/>
    <property type="molecule type" value="Genomic_DNA"/>
</dbReference>
<gene>
    <name evidence="1" type="ORF">S01H4_03729</name>
</gene>
<dbReference type="AlphaFoldDB" id="X1AGH9"/>
<proteinExistence type="predicted"/>